<protein>
    <submittedName>
        <fullName evidence="2">Uncharacterized protein</fullName>
    </submittedName>
</protein>
<sequence length="66" mass="7738">MFFDSHYISSAILRYDVLKVKTDAVSSETRHNYKSMRDVYVSYKYGNFEDPDAVSSKTRHRIASPR</sequence>
<dbReference type="Proteomes" id="UP000887576">
    <property type="component" value="Unplaced"/>
</dbReference>
<dbReference type="WBParaSite" id="JU765_v2.g2935.t1">
    <property type="protein sequence ID" value="JU765_v2.g2935.t1"/>
    <property type="gene ID" value="JU765_v2.g2935"/>
</dbReference>
<reference evidence="2" key="1">
    <citation type="submission" date="2022-11" db="UniProtKB">
        <authorList>
            <consortium name="WormBaseParasite"/>
        </authorList>
    </citation>
    <scope>IDENTIFICATION</scope>
</reference>
<evidence type="ECO:0000313" key="1">
    <source>
        <dbReference type="Proteomes" id="UP000887576"/>
    </source>
</evidence>
<accession>A0AC34R2P1</accession>
<name>A0AC34R2P1_9BILA</name>
<organism evidence="1 2">
    <name type="scientific">Panagrolaimus sp. JU765</name>
    <dbReference type="NCBI Taxonomy" id="591449"/>
    <lineage>
        <taxon>Eukaryota</taxon>
        <taxon>Metazoa</taxon>
        <taxon>Ecdysozoa</taxon>
        <taxon>Nematoda</taxon>
        <taxon>Chromadorea</taxon>
        <taxon>Rhabditida</taxon>
        <taxon>Tylenchina</taxon>
        <taxon>Panagrolaimomorpha</taxon>
        <taxon>Panagrolaimoidea</taxon>
        <taxon>Panagrolaimidae</taxon>
        <taxon>Panagrolaimus</taxon>
    </lineage>
</organism>
<proteinExistence type="predicted"/>
<evidence type="ECO:0000313" key="2">
    <source>
        <dbReference type="WBParaSite" id="JU765_v2.g2935.t1"/>
    </source>
</evidence>